<reference evidence="1 2" key="1">
    <citation type="journal article" date="2015" name="Genome Announc.">
        <title>Complete genome sequence of the human gut symbiont Roseburia hominis.</title>
        <authorList>
            <person name="Travis A.J."/>
            <person name="Kelly D."/>
            <person name="Flint H.J."/>
            <person name="Aminov R.I."/>
        </authorList>
    </citation>
    <scope>NUCLEOTIDE SEQUENCE [LARGE SCALE GENOMIC DNA]</scope>
    <source>
        <strain evidence="2">DSM 16839 / JCM 17582 / NCIMB 14029 / A2-183</strain>
    </source>
</reference>
<dbReference type="Proteomes" id="UP000008178">
    <property type="component" value="Chromosome"/>
</dbReference>
<evidence type="ECO:0000313" key="2">
    <source>
        <dbReference type="Proteomes" id="UP000008178"/>
    </source>
</evidence>
<sequence>MPDKRILPEKEKTIQKTSGNDIMYAKAIEQCQTGSFKNLPAKAKFFKIHG</sequence>
<dbReference type="KEGG" id="rho:RHOM_06875"/>
<proteinExistence type="predicted"/>
<gene>
    <name evidence="1" type="ordered locus">RHOM_06875</name>
</gene>
<dbReference type="EMBL" id="CP003040">
    <property type="protein sequence ID" value="AEN96492.1"/>
    <property type="molecule type" value="Genomic_DNA"/>
</dbReference>
<accession>G2T3C1</accession>
<dbReference type="HOGENOM" id="CLU_3122253_0_0_9"/>
<dbReference type="AlphaFoldDB" id="G2T3C1"/>
<keyword evidence="2" id="KW-1185">Reference proteome</keyword>
<organism evidence="1 2">
    <name type="scientific">Roseburia hominis (strain DSM 16839 / JCM 17582 / NCIMB 14029 / A2-183)</name>
    <dbReference type="NCBI Taxonomy" id="585394"/>
    <lineage>
        <taxon>Bacteria</taxon>
        <taxon>Bacillati</taxon>
        <taxon>Bacillota</taxon>
        <taxon>Clostridia</taxon>
        <taxon>Lachnospirales</taxon>
        <taxon>Lachnospiraceae</taxon>
        <taxon>Roseburia</taxon>
    </lineage>
</organism>
<protein>
    <submittedName>
        <fullName evidence="1">Uncharacterized protein</fullName>
    </submittedName>
</protein>
<dbReference type="STRING" id="585394.RHOM_06875"/>
<name>G2T3C1_ROSHA</name>
<evidence type="ECO:0000313" key="1">
    <source>
        <dbReference type="EMBL" id="AEN96492.1"/>
    </source>
</evidence>